<proteinExistence type="predicted"/>
<evidence type="ECO:0000313" key="1">
    <source>
        <dbReference type="EMBL" id="SFP83597.1"/>
    </source>
</evidence>
<dbReference type="AlphaFoldDB" id="A0A1I5TLV7"/>
<reference evidence="2" key="1">
    <citation type="submission" date="2016-10" db="EMBL/GenBank/DDBJ databases">
        <authorList>
            <person name="Varghese N."/>
            <person name="Submissions S."/>
        </authorList>
    </citation>
    <scope>NUCLEOTIDE SEQUENCE [LARGE SCALE GENOMIC DNA]</scope>
    <source>
        <strain evidence="2">OR362-8,ATCC BAA-1266,JCM 13504</strain>
    </source>
</reference>
<dbReference type="OrthoDB" id="1093345at2"/>
<keyword evidence="2" id="KW-1185">Reference proteome</keyword>
<protein>
    <submittedName>
        <fullName evidence="1">Uncharacterized protein</fullName>
    </submittedName>
</protein>
<dbReference type="Proteomes" id="UP000199029">
    <property type="component" value="Unassembled WGS sequence"/>
</dbReference>
<sequence length="922" mass="100074">MSRKLLALLTALFLLLTLATYVYYRRTLAAVPVDPYALVPNDAVLVLSTHDHPALVRHLQETGLWDNLTAVRYFQQSAGHLALADSLTGRTVRRRSGVMTLLGRKLVITSVHVTGPGVFDVLYQIPLTRVSEYRQVRGLLETLGRDARYRLSTRNYEAHELTVLTERNSETSLTVLNYRNHLLLSTNAGLVEAVVRRTAHPDAPTVMTSFGPTDLLRVSGVDATLMVNYRRLPQFLDVLFRPDAHGQFDQLAGMVSEGLLGVRLAGNRAQLQGFSNPETARGTMQQRLQGQRAVPLGLAPWLSTRTAMLLHLAANPSRTWPQPGGSAADLEGRTAALDSLRATFGGEMAIAYLATTTAGSKPGRLAFVHCPTPARTQQWLARLRRVYGNSPAFTRVGAYQIHPVGFPESMVLGPLLAPAQPYAVEARPAAGVLVGDYLVFSDELTLNGYLADVVARRTWAQTPAQVSFLQETLPRARLSIFIDTRNSWNALLGALTEERRAGLLRNEALFKRFPQVAMQLVPDENEADPSAQYFTQLLLRHPALGPASTMPGGRAANGRVLTFNHELVGQPTLLPALGTRIPAVVVQDSVGAMHYVSPDNTVLWSDTLAGLARGVSLLPSGGGVAGGLLLGAANRLHLLGNEGAEVLPFPLNLPDTLRVAALLAIPAIGTKVPARLLVVTAGNDLLLLDARGRLYPGWQPKRLDFPLAGKPAFFNVNGRDIVLAPLQNGYVYAFDPLGSLLPGFPLSMGGRLAGDVVVQTASTLSRTRLTLVNQHGELIAFNLSGDIVSRTRVATWSRTARFRLVPEPKGRSFVVTREDGNQLDVYLPNQKTPLLTQRFVTSGTKPVQFFDFGKGRQLVAVTEPGPGHVFLYDGKGRLLGGDPVPSTGSGVALSHDATTDTYHLVRVVGRELRRTELKVTLP</sequence>
<accession>A0A1I5TLV7</accession>
<dbReference type="STRING" id="1227077.SAMN04515668_0511"/>
<organism evidence="1 2">
    <name type="scientific">Hymenobacter arizonensis</name>
    <name type="common">Siccationidurans arizonensis</name>
    <dbReference type="NCBI Taxonomy" id="1227077"/>
    <lineage>
        <taxon>Bacteria</taxon>
        <taxon>Pseudomonadati</taxon>
        <taxon>Bacteroidota</taxon>
        <taxon>Cytophagia</taxon>
        <taxon>Cytophagales</taxon>
        <taxon>Hymenobacteraceae</taxon>
        <taxon>Hymenobacter</taxon>
    </lineage>
</organism>
<dbReference type="RefSeq" id="WP_092668620.1">
    <property type="nucleotide sequence ID" value="NZ_FOXS01000001.1"/>
</dbReference>
<evidence type="ECO:0000313" key="2">
    <source>
        <dbReference type="Proteomes" id="UP000199029"/>
    </source>
</evidence>
<name>A0A1I5TLV7_HYMAR</name>
<dbReference type="SUPFAM" id="SSF69304">
    <property type="entry name" value="Tricorn protease N-terminal domain"/>
    <property type="match status" value="1"/>
</dbReference>
<dbReference type="EMBL" id="FOXS01000001">
    <property type="protein sequence ID" value="SFP83597.1"/>
    <property type="molecule type" value="Genomic_DNA"/>
</dbReference>
<gene>
    <name evidence="1" type="ORF">SAMN04515668_0511</name>
</gene>